<dbReference type="AlphaFoldDB" id="A9E099"/>
<dbReference type="STRING" id="391587.KAOT1_05412"/>
<gene>
    <name evidence="1" type="ORF">KAOT1_05412</name>
</gene>
<name>A9E099_9FLAO</name>
<evidence type="ECO:0000313" key="2">
    <source>
        <dbReference type="Proteomes" id="UP000002945"/>
    </source>
</evidence>
<comment type="caution">
    <text evidence="1">The sequence shown here is derived from an EMBL/GenBank/DDBJ whole genome shotgun (WGS) entry which is preliminary data.</text>
</comment>
<dbReference type="HOGENOM" id="CLU_2861916_0_0_10"/>
<sequence length="64" mass="7575">MRICINQDKNLRIIRLIKMFKKACVTIGIEMNEIIRRLDGVHNLKKTINSNKIKPFLNKKIIIQ</sequence>
<reference evidence="1 2" key="1">
    <citation type="journal article" date="2011" name="J. Bacteriol.">
        <title>Genome sequence of the algicidal bacterium Kordia algicida OT-1.</title>
        <authorList>
            <person name="Lee H.S."/>
            <person name="Kang S.G."/>
            <person name="Kwon K.K."/>
            <person name="Lee J.H."/>
            <person name="Kim S.J."/>
        </authorList>
    </citation>
    <scope>NUCLEOTIDE SEQUENCE [LARGE SCALE GENOMIC DNA]</scope>
    <source>
        <strain evidence="1 2">OT-1</strain>
    </source>
</reference>
<accession>A9E099</accession>
<proteinExistence type="predicted"/>
<dbReference type="EMBL" id="ABIB01000006">
    <property type="protein sequence ID" value="EDP95816.1"/>
    <property type="molecule type" value="Genomic_DNA"/>
</dbReference>
<evidence type="ECO:0000313" key="1">
    <source>
        <dbReference type="EMBL" id="EDP95816.1"/>
    </source>
</evidence>
<protein>
    <submittedName>
        <fullName evidence="1">Uncharacterized protein</fullName>
    </submittedName>
</protein>
<dbReference type="Proteomes" id="UP000002945">
    <property type="component" value="Unassembled WGS sequence"/>
</dbReference>
<keyword evidence="2" id="KW-1185">Reference proteome</keyword>
<organism evidence="1 2">
    <name type="scientific">Kordia algicida OT-1</name>
    <dbReference type="NCBI Taxonomy" id="391587"/>
    <lineage>
        <taxon>Bacteria</taxon>
        <taxon>Pseudomonadati</taxon>
        <taxon>Bacteroidota</taxon>
        <taxon>Flavobacteriia</taxon>
        <taxon>Flavobacteriales</taxon>
        <taxon>Flavobacteriaceae</taxon>
        <taxon>Kordia</taxon>
    </lineage>
</organism>